<evidence type="ECO:0000256" key="7">
    <source>
        <dbReference type="SAM" id="Coils"/>
    </source>
</evidence>
<dbReference type="Proteomes" id="UP000230002">
    <property type="component" value="Unassembled WGS sequence"/>
</dbReference>
<keyword evidence="6" id="KW-0539">Nucleus</keyword>
<evidence type="ECO:0000256" key="2">
    <source>
        <dbReference type="ARBA" id="ARBA00010788"/>
    </source>
</evidence>
<dbReference type="AlphaFoldDB" id="A0A2G8S764"/>
<name>A0A2G8S764_9APHY</name>
<dbReference type="PANTHER" id="PTHR13296">
    <property type="entry name" value="BCAS2 PROTEIN"/>
    <property type="match status" value="1"/>
</dbReference>
<dbReference type="GO" id="GO:0000974">
    <property type="term" value="C:Prp19 complex"/>
    <property type="evidence" value="ECO:0007669"/>
    <property type="project" value="TreeGrafter"/>
</dbReference>
<gene>
    <name evidence="9" type="ORF">GSI_08250</name>
</gene>
<evidence type="ECO:0000256" key="3">
    <source>
        <dbReference type="ARBA" id="ARBA00022664"/>
    </source>
</evidence>
<comment type="similarity">
    <text evidence="2">Belongs to the SPF27 family.</text>
</comment>
<keyword evidence="7" id="KW-0175">Coiled coil</keyword>
<evidence type="ECO:0000256" key="6">
    <source>
        <dbReference type="ARBA" id="ARBA00023242"/>
    </source>
</evidence>
<dbReference type="EMBL" id="AYKW01000020">
    <property type="protein sequence ID" value="PIL29613.1"/>
    <property type="molecule type" value="Genomic_DNA"/>
</dbReference>
<dbReference type="GO" id="GO:0071011">
    <property type="term" value="C:precatalytic spliceosome"/>
    <property type="evidence" value="ECO:0007669"/>
    <property type="project" value="TreeGrafter"/>
</dbReference>
<dbReference type="GO" id="GO:0006397">
    <property type="term" value="P:mRNA processing"/>
    <property type="evidence" value="ECO:0007669"/>
    <property type="project" value="UniProtKB-KW"/>
</dbReference>
<proteinExistence type="inferred from homology"/>
<dbReference type="PANTHER" id="PTHR13296:SF0">
    <property type="entry name" value="PRE-MRNA-SPLICING FACTOR SPF27"/>
    <property type="match status" value="1"/>
</dbReference>
<keyword evidence="5" id="KW-0508">mRNA splicing</keyword>
<accession>A0A2G8S764</accession>
<keyword evidence="10" id="KW-1185">Reference proteome</keyword>
<feature type="coiled-coil region" evidence="7">
    <location>
        <begin position="98"/>
        <end position="210"/>
    </location>
</feature>
<dbReference type="InterPro" id="IPR008409">
    <property type="entry name" value="SPF27"/>
</dbReference>
<reference evidence="9 10" key="1">
    <citation type="journal article" date="2015" name="Sci. Rep.">
        <title>Chromosome-level genome map provides insights into diverse defense mechanisms in the medicinal fungus Ganoderma sinense.</title>
        <authorList>
            <person name="Zhu Y."/>
            <person name="Xu J."/>
            <person name="Sun C."/>
            <person name="Zhou S."/>
            <person name="Xu H."/>
            <person name="Nelson D.R."/>
            <person name="Qian J."/>
            <person name="Song J."/>
            <person name="Luo H."/>
            <person name="Xiang L."/>
            <person name="Li Y."/>
            <person name="Xu Z."/>
            <person name="Ji A."/>
            <person name="Wang L."/>
            <person name="Lu S."/>
            <person name="Hayward A."/>
            <person name="Sun W."/>
            <person name="Li X."/>
            <person name="Schwartz D.C."/>
            <person name="Wang Y."/>
            <person name="Chen S."/>
        </authorList>
    </citation>
    <scope>NUCLEOTIDE SEQUENCE [LARGE SCALE GENOMIC DNA]</scope>
    <source>
        <strain evidence="9 10">ZZ0214-1</strain>
    </source>
</reference>
<dbReference type="GO" id="GO:0071013">
    <property type="term" value="C:catalytic step 2 spliceosome"/>
    <property type="evidence" value="ECO:0007669"/>
    <property type="project" value="TreeGrafter"/>
</dbReference>
<comment type="caution">
    <text evidence="9">The sequence shown here is derived from an EMBL/GenBank/DDBJ whole genome shotgun (WGS) entry which is preliminary data.</text>
</comment>
<feature type="region of interest" description="Disordered" evidence="8">
    <location>
        <begin position="39"/>
        <end position="59"/>
    </location>
</feature>
<evidence type="ECO:0000256" key="1">
    <source>
        <dbReference type="ARBA" id="ARBA00004123"/>
    </source>
</evidence>
<evidence type="ECO:0000256" key="5">
    <source>
        <dbReference type="ARBA" id="ARBA00023187"/>
    </source>
</evidence>
<evidence type="ECO:0000256" key="8">
    <source>
        <dbReference type="SAM" id="MobiDB-lite"/>
    </source>
</evidence>
<evidence type="ECO:0000313" key="10">
    <source>
        <dbReference type="Proteomes" id="UP000230002"/>
    </source>
</evidence>
<organism evidence="9 10">
    <name type="scientific">Ganoderma sinense ZZ0214-1</name>
    <dbReference type="NCBI Taxonomy" id="1077348"/>
    <lineage>
        <taxon>Eukaryota</taxon>
        <taxon>Fungi</taxon>
        <taxon>Dikarya</taxon>
        <taxon>Basidiomycota</taxon>
        <taxon>Agaricomycotina</taxon>
        <taxon>Agaricomycetes</taxon>
        <taxon>Polyporales</taxon>
        <taxon>Polyporaceae</taxon>
        <taxon>Ganoderma</taxon>
    </lineage>
</organism>
<keyword evidence="4" id="KW-0747">Spliceosome</keyword>
<evidence type="ECO:0000256" key="4">
    <source>
        <dbReference type="ARBA" id="ARBA00022728"/>
    </source>
</evidence>
<protein>
    <submittedName>
        <fullName evidence="9">Uncharacterized protein</fullName>
    </submittedName>
</protein>
<keyword evidence="3" id="KW-0507">mRNA processing</keyword>
<dbReference type="GO" id="GO:0008380">
    <property type="term" value="P:RNA splicing"/>
    <property type="evidence" value="ECO:0007669"/>
    <property type="project" value="UniProtKB-KW"/>
</dbReference>
<dbReference type="Pfam" id="PF05700">
    <property type="entry name" value="BCAS2"/>
    <property type="match status" value="1"/>
</dbReference>
<comment type="subcellular location">
    <subcellularLocation>
        <location evidence="1">Nucleus</location>
    </subcellularLocation>
</comment>
<evidence type="ECO:0000313" key="9">
    <source>
        <dbReference type="EMBL" id="PIL29613.1"/>
    </source>
</evidence>
<sequence length="218" mass="24970">MASATNGDTQPAMIFDSLPYYDNDLEQFPILKEKVERELAREGRPPQSLHPKVPPEPTLFASSPMLQAELERISNHRLLPPLDTTRYQLPAPTNLNDEEQWQEALKNARAQLEHQKLRHTNLALLQQYGSNAWRIHNYLNEATARNVEQGLEELKNLTTEVNRDRKNQQTRLGTQLTSLETRWTELISSILQIEMANVALEAEIDRLNKTEVDLAAAL</sequence>
<dbReference type="STRING" id="1077348.A0A2G8S764"/>
<dbReference type="OrthoDB" id="205794at2759"/>